<feature type="compositionally biased region" description="Basic residues" evidence="1">
    <location>
        <begin position="88"/>
        <end position="99"/>
    </location>
</feature>
<keyword evidence="3" id="KW-1185">Reference proteome</keyword>
<dbReference type="EMBL" id="JANCPR020000085">
    <property type="protein sequence ID" value="MDJ1138378.1"/>
    <property type="molecule type" value="Genomic_DNA"/>
</dbReference>
<dbReference type="Proteomes" id="UP001214441">
    <property type="component" value="Unassembled WGS sequence"/>
</dbReference>
<gene>
    <name evidence="2" type="ORF">NMN56_041760</name>
</gene>
<protein>
    <submittedName>
        <fullName evidence="2">Uncharacterized protein</fullName>
    </submittedName>
</protein>
<proteinExistence type="predicted"/>
<feature type="region of interest" description="Disordered" evidence="1">
    <location>
        <begin position="1"/>
        <end position="24"/>
    </location>
</feature>
<comment type="caution">
    <text evidence="2">The sequence shown here is derived from an EMBL/GenBank/DDBJ whole genome shotgun (WGS) entry which is preliminary data.</text>
</comment>
<name>A0ABT7AAJ7_9ACTN</name>
<accession>A0ABT7AAJ7</accession>
<evidence type="ECO:0000313" key="2">
    <source>
        <dbReference type="EMBL" id="MDJ1138378.1"/>
    </source>
</evidence>
<feature type="region of interest" description="Disordered" evidence="1">
    <location>
        <begin position="74"/>
        <end position="99"/>
    </location>
</feature>
<evidence type="ECO:0000256" key="1">
    <source>
        <dbReference type="SAM" id="MobiDB-lite"/>
    </source>
</evidence>
<evidence type="ECO:0000313" key="3">
    <source>
        <dbReference type="Proteomes" id="UP001214441"/>
    </source>
</evidence>
<dbReference type="RefSeq" id="WP_274047257.1">
    <property type="nucleotide sequence ID" value="NZ_JANCPR020000085.1"/>
</dbReference>
<reference evidence="2 3" key="1">
    <citation type="submission" date="2023-05" db="EMBL/GenBank/DDBJ databases">
        <title>Streptantibioticus silvisoli sp. nov., acidotolerant actinomycetes 1 from pine litter.</title>
        <authorList>
            <person name="Swiecimska M."/>
            <person name="Golinska P."/>
            <person name="Sangal V."/>
            <person name="Wachnowicz B."/>
            <person name="Goodfellow M."/>
        </authorList>
    </citation>
    <scope>NUCLEOTIDE SEQUENCE [LARGE SCALE GENOMIC DNA]</scope>
    <source>
        <strain evidence="2 3">DSM 42109</strain>
    </source>
</reference>
<sequence length="99" mass="10978">MTTGPTHHGPTHHGLRISRVPGKPLHRDADGRYAIPLWLLRNGKFDGDIALQLSPAEAEMLHAQLCFALDVEPEPVTTPADQTPDCRKHTHGRTNVHRP</sequence>
<organism evidence="2 3">
    <name type="scientific">Streptomyces iconiensis</name>
    <dbReference type="NCBI Taxonomy" id="1384038"/>
    <lineage>
        <taxon>Bacteria</taxon>
        <taxon>Bacillati</taxon>
        <taxon>Actinomycetota</taxon>
        <taxon>Actinomycetes</taxon>
        <taxon>Kitasatosporales</taxon>
        <taxon>Streptomycetaceae</taxon>
        <taxon>Streptomyces</taxon>
    </lineage>
</organism>